<keyword evidence="3 7" id="KW-0812">Transmembrane</keyword>
<evidence type="ECO:0000256" key="2">
    <source>
        <dbReference type="ARBA" id="ARBA00009773"/>
    </source>
</evidence>
<feature type="compositionally biased region" description="Gly residues" evidence="6">
    <location>
        <begin position="1048"/>
        <end position="1058"/>
    </location>
</feature>
<dbReference type="InParanoid" id="A0A0G4GB72"/>
<dbReference type="PANTHER" id="PTHR21716:SF4">
    <property type="entry name" value="TRANSMEMBRANE PROTEIN 245"/>
    <property type="match status" value="1"/>
</dbReference>
<comment type="similarity">
    <text evidence="2">Belongs to the autoinducer-2 exporter (AI-2E) (TC 2.A.86) family.</text>
</comment>
<dbReference type="PANTHER" id="PTHR21716">
    <property type="entry name" value="TRANSMEMBRANE PROTEIN"/>
    <property type="match status" value="1"/>
</dbReference>
<proteinExistence type="inferred from homology"/>
<feature type="transmembrane region" description="Helical" evidence="7">
    <location>
        <begin position="610"/>
        <end position="635"/>
    </location>
</feature>
<accession>A0A0G4GB72</accession>
<organism evidence="8 9">
    <name type="scientific">Vitrella brassicaformis (strain CCMP3155)</name>
    <dbReference type="NCBI Taxonomy" id="1169540"/>
    <lineage>
        <taxon>Eukaryota</taxon>
        <taxon>Sar</taxon>
        <taxon>Alveolata</taxon>
        <taxon>Colpodellida</taxon>
        <taxon>Vitrellaceae</taxon>
        <taxon>Vitrella</taxon>
    </lineage>
</organism>
<dbReference type="Proteomes" id="UP000041254">
    <property type="component" value="Unassembled WGS sequence"/>
</dbReference>
<feature type="region of interest" description="Disordered" evidence="6">
    <location>
        <begin position="874"/>
        <end position="946"/>
    </location>
</feature>
<dbReference type="FunCoup" id="A0A0G4GB72">
    <property type="interactions" value="12"/>
</dbReference>
<evidence type="ECO:0000256" key="3">
    <source>
        <dbReference type="ARBA" id="ARBA00022692"/>
    </source>
</evidence>
<feature type="compositionally biased region" description="Gly residues" evidence="6">
    <location>
        <begin position="508"/>
        <end position="521"/>
    </location>
</feature>
<evidence type="ECO:0000256" key="5">
    <source>
        <dbReference type="ARBA" id="ARBA00023136"/>
    </source>
</evidence>
<feature type="compositionally biased region" description="Basic and acidic residues" evidence="6">
    <location>
        <begin position="1072"/>
        <end position="1085"/>
    </location>
</feature>
<feature type="transmembrane region" description="Helical" evidence="7">
    <location>
        <begin position="678"/>
        <end position="698"/>
    </location>
</feature>
<feature type="compositionally biased region" description="Basic residues" evidence="6">
    <location>
        <begin position="422"/>
        <end position="434"/>
    </location>
</feature>
<comment type="subcellular location">
    <subcellularLocation>
        <location evidence="1">Membrane</location>
        <topology evidence="1">Multi-pass membrane protein</topology>
    </subcellularLocation>
</comment>
<feature type="transmembrane region" description="Helical" evidence="7">
    <location>
        <begin position="704"/>
        <end position="728"/>
    </location>
</feature>
<feature type="transmembrane region" description="Helical" evidence="7">
    <location>
        <begin position="38"/>
        <end position="55"/>
    </location>
</feature>
<feature type="region of interest" description="Disordered" evidence="6">
    <location>
        <begin position="970"/>
        <end position="1007"/>
    </location>
</feature>
<feature type="transmembrane region" description="Helical" evidence="7">
    <location>
        <begin position="241"/>
        <end position="263"/>
    </location>
</feature>
<dbReference type="VEuPathDB" id="CryptoDB:Vbra_17383"/>
<evidence type="ECO:0000256" key="7">
    <source>
        <dbReference type="SAM" id="Phobius"/>
    </source>
</evidence>
<feature type="compositionally biased region" description="Polar residues" evidence="6">
    <location>
        <begin position="927"/>
        <end position="937"/>
    </location>
</feature>
<keyword evidence="4 7" id="KW-1133">Transmembrane helix</keyword>
<dbReference type="OrthoDB" id="438475at2759"/>
<evidence type="ECO:0000313" key="8">
    <source>
        <dbReference type="EMBL" id="CEM26380.1"/>
    </source>
</evidence>
<feature type="region of interest" description="Disordered" evidence="6">
    <location>
        <begin position="96"/>
        <end position="130"/>
    </location>
</feature>
<keyword evidence="9" id="KW-1185">Reference proteome</keyword>
<sequence>MASIRKETERAVVQFGVNVIGFLFILCIYYNYVILQGYFYALFWAIILSIPLFSIKTTIMDVLALEHDTHQYGSSSSITYVQQRVVAPPPVQPVPMAQRQRERSRSPRHSQSQPEARPSLVSPGKRPNNGSGSGSWTMFIIWRILVLLFEPVWGLINGVESRRASDPYFGVLWRSVITLKAWQFIYFYRETVVVAGCTGVAMFVGMRFIRSSAVVTEIKSYIQSLLQSIRILLSWLPLNEILVVCVIVGSILGFMAIVGFFAFQLAQESVQLWELINRFFRSNIFESAFWQDNVITTVDWAYSNLDIGGEDLTVKKGYDQLAEWIKNTALQQLTAMGINIDMYSQYYLLFTQALTADYPHSVAQDGGGGPPQQPVGAAGAAGAAARQAPQIPHPHRHSHTNRTSSTPTIGAGHAPFIPFSPFHHHHQADRRPHGHGWMAPAPQAPQAAQPGDQPPRAAESAQVPSEPGRSGSQPECDDDSPEGCGEPPTADSKPSAGQQDNVSSRVAAGGGVRGGGGGGGPATTSISMSEFWGRFPTTLEFVSELRRGNITAITQIKKVWRELSDKLLEGTTSEVQEWVNSIQSYLHTMVSGVVGTGSYPMRFLTFAAMLLYQFCVSAFDMVFQALTFFTALYYLLTPRVSCLNYLEQLLSLVDPSQLIYGCIEGGFRAILVSSMKRCLFYSFYTWHIFCWFDVPIVFVPTAFAVLIALVPIIPPEVVTLPAVFYLWFHARRIAALALLSITGYVYWYVTTAIYAEIPDSNPWLVGLSVVLGIWALGLKGVIVGPLIASIPVILYNIVARYNANKRRETRAIKRRRVRRATRRIYHYRMAYAHPHPHQMHHPMYHPGGPYSHHLHMAMRSSTMHPAGARTGLRAASVDSTTGGSPRPPVPTTSTRREDGRPQSVGSSSDGLVLTGGVPLASAEATDDATTLSGQQSPEAAAAAATGGHTNAPFKLLVPRRPSKALRSANLGRLLATPPNQRATALSQSRPPRLMPAADHPSDRRGSGAFLRLRSSDACMSTPSNSPLRTGVTTGWVALESEGGHEPPGSGGAGGGGGPVSVRRRGGGVGGDSDGRRVGERAETIE</sequence>
<name>A0A0G4GB72_VITBC</name>
<feature type="transmembrane region" description="Helical" evidence="7">
    <location>
        <begin position="12"/>
        <end position="32"/>
    </location>
</feature>
<feature type="transmembrane region" description="Helical" evidence="7">
    <location>
        <begin position="735"/>
        <end position="755"/>
    </location>
</feature>
<evidence type="ECO:0000256" key="6">
    <source>
        <dbReference type="SAM" id="MobiDB-lite"/>
    </source>
</evidence>
<feature type="compositionally biased region" description="Low complexity" evidence="6">
    <location>
        <begin position="374"/>
        <end position="390"/>
    </location>
</feature>
<feature type="transmembrane region" description="Helical" evidence="7">
    <location>
        <begin position="767"/>
        <end position="798"/>
    </location>
</feature>
<evidence type="ECO:0008006" key="10">
    <source>
        <dbReference type="Google" id="ProtNLM"/>
    </source>
</evidence>
<reference evidence="8 9" key="1">
    <citation type="submission" date="2014-11" db="EMBL/GenBank/DDBJ databases">
        <authorList>
            <person name="Zhu J."/>
            <person name="Qi W."/>
            <person name="Song R."/>
        </authorList>
    </citation>
    <scope>NUCLEOTIDE SEQUENCE [LARGE SCALE GENOMIC DNA]</scope>
</reference>
<evidence type="ECO:0000256" key="4">
    <source>
        <dbReference type="ARBA" id="ARBA00022989"/>
    </source>
</evidence>
<dbReference type="InterPro" id="IPR002549">
    <property type="entry name" value="AI-2E-like"/>
</dbReference>
<feature type="region of interest" description="Disordered" evidence="6">
    <location>
        <begin position="1037"/>
        <end position="1085"/>
    </location>
</feature>
<evidence type="ECO:0000313" key="9">
    <source>
        <dbReference type="Proteomes" id="UP000041254"/>
    </source>
</evidence>
<feature type="compositionally biased region" description="Low complexity" evidence="6">
    <location>
        <begin position="439"/>
        <end position="458"/>
    </location>
</feature>
<evidence type="ECO:0000256" key="1">
    <source>
        <dbReference type="ARBA" id="ARBA00004141"/>
    </source>
</evidence>
<protein>
    <recommendedName>
        <fullName evidence="10">Transmembrane protein</fullName>
    </recommendedName>
</protein>
<feature type="region of interest" description="Disordered" evidence="6">
    <location>
        <begin position="362"/>
        <end position="525"/>
    </location>
</feature>
<dbReference type="EMBL" id="CDMY01000613">
    <property type="protein sequence ID" value="CEM26380.1"/>
    <property type="molecule type" value="Genomic_DNA"/>
</dbReference>
<gene>
    <name evidence="8" type="ORF">Vbra_17383</name>
</gene>
<dbReference type="AlphaFoldDB" id="A0A0G4GB72"/>
<feature type="transmembrane region" description="Helical" evidence="7">
    <location>
        <begin position="192"/>
        <end position="209"/>
    </location>
</feature>
<keyword evidence="5 7" id="KW-0472">Membrane</keyword>
<feature type="compositionally biased region" description="Polar residues" evidence="6">
    <location>
        <begin position="495"/>
        <end position="504"/>
    </location>
</feature>
<feature type="compositionally biased region" description="Polar residues" evidence="6">
    <location>
        <begin position="977"/>
        <end position="989"/>
    </location>
</feature>
<dbReference type="GO" id="GO:0016020">
    <property type="term" value="C:membrane"/>
    <property type="evidence" value="ECO:0007669"/>
    <property type="project" value="UniProtKB-SubCell"/>
</dbReference>